<reference evidence="3 4" key="1">
    <citation type="submission" date="2016-10" db="EMBL/GenBank/DDBJ databases">
        <authorList>
            <person name="Varghese N."/>
            <person name="Submissions S."/>
        </authorList>
    </citation>
    <scope>NUCLEOTIDE SEQUENCE [LARGE SCALE GENOMIC DNA]</scope>
    <source>
        <strain evidence="3 4">RHA_55</strain>
    </source>
</reference>
<organism evidence="3 4">
    <name type="scientific">Winogradskyella sediminis</name>
    <dbReference type="NCBI Taxonomy" id="1382466"/>
    <lineage>
        <taxon>Bacteria</taxon>
        <taxon>Pseudomonadati</taxon>
        <taxon>Bacteroidota</taxon>
        <taxon>Flavobacteriia</taxon>
        <taxon>Flavobacteriales</taxon>
        <taxon>Flavobacteriaceae</taxon>
        <taxon>Winogradskyella</taxon>
    </lineage>
</organism>
<evidence type="ECO:0000256" key="2">
    <source>
        <dbReference type="ARBA" id="ARBA00022679"/>
    </source>
</evidence>
<evidence type="ECO:0000313" key="3">
    <source>
        <dbReference type="EMBL" id="SDS43360.1"/>
    </source>
</evidence>
<name>A0A1H1S5J8_9FLAO</name>
<dbReference type="RefSeq" id="WP_092445929.1">
    <property type="nucleotide sequence ID" value="NZ_LT629774.1"/>
</dbReference>
<protein>
    <submittedName>
        <fullName evidence="3">Acetyltransferase (Isoleucine patch superfamily)</fullName>
    </submittedName>
</protein>
<gene>
    <name evidence="3" type="ORF">SAMN04489797_1591</name>
</gene>
<evidence type="ECO:0000313" key="4">
    <source>
        <dbReference type="Proteomes" id="UP000198963"/>
    </source>
</evidence>
<dbReference type="AlphaFoldDB" id="A0A1H1S5J8"/>
<dbReference type="EMBL" id="LT629774">
    <property type="protein sequence ID" value="SDS43360.1"/>
    <property type="molecule type" value="Genomic_DNA"/>
</dbReference>
<dbReference type="Gene3D" id="2.160.10.10">
    <property type="entry name" value="Hexapeptide repeat proteins"/>
    <property type="match status" value="1"/>
</dbReference>
<comment type="similarity">
    <text evidence="1">Belongs to the transferase hexapeptide repeat family.</text>
</comment>
<dbReference type="SUPFAM" id="SSF51161">
    <property type="entry name" value="Trimeric LpxA-like enzymes"/>
    <property type="match status" value="1"/>
</dbReference>
<accession>A0A1H1S5J8</accession>
<dbReference type="GO" id="GO:0008374">
    <property type="term" value="F:O-acyltransferase activity"/>
    <property type="evidence" value="ECO:0007669"/>
    <property type="project" value="TreeGrafter"/>
</dbReference>
<dbReference type="InterPro" id="IPR051159">
    <property type="entry name" value="Hexapeptide_acetyltransf"/>
</dbReference>
<keyword evidence="2 3" id="KW-0808">Transferase</keyword>
<proteinExistence type="inferred from homology"/>
<dbReference type="STRING" id="1249933.SAMN04489797_1591"/>
<dbReference type="PANTHER" id="PTHR23416:SF23">
    <property type="entry name" value="ACETYLTRANSFERASE C18B11.09C-RELATED"/>
    <property type="match status" value="1"/>
</dbReference>
<evidence type="ECO:0000256" key="1">
    <source>
        <dbReference type="ARBA" id="ARBA00007274"/>
    </source>
</evidence>
<keyword evidence="4" id="KW-1185">Reference proteome</keyword>
<sequence length="245" mass="27488">MKLFLTFVFGLIPIGILRKILLKSLGHKISFKSKIGINVWFVKTIELDDYASVGYFNFIKLDSLNMETDSFIKNFNLLKGPFTVKLGTKSGISNQNKIRRAASPVSYGTASLQLGYNSFVVSNHFLDLTKSIYIGNNSIIAGIRTQLWTHGYYHSNEGENRIRIDGEINIKDNVYVGSSCIFNPGIKVGSAIHIGAGSVISKDLVEQGMYVSQKLRHIENDLDKIKLKLNKVVDFEVVEDVYIKE</sequence>
<dbReference type="InterPro" id="IPR011004">
    <property type="entry name" value="Trimer_LpxA-like_sf"/>
</dbReference>
<dbReference type="Proteomes" id="UP000198963">
    <property type="component" value="Chromosome I"/>
</dbReference>
<dbReference type="GO" id="GO:0005829">
    <property type="term" value="C:cytosol"/>
    <property type="evidence" value="ECO:0007669"/>
    <property type="project" value="TreeGrafter"/>
</dbReference>
<dbReference type="PANTHER" id="PTHR23416">
    <property type="entry name" value="SIALIC ACID SYNTHASE-RELATED"/>
    <property type="match status" value="1"/>
</dbReference>